<evidence type="ECO:0000256" key="13">
    <source>
        <dbReference type="ARBA" id="ARBA00072222"/>
    </source>
</evidence>
<dbReference type="Gene3D" id="1.10.287.70">
    <property type="match status" value="1"/>
</dbReference>
<name>A0A0Q9WK24_DROVI</name>
<dbReference type="PANTHER" id="PTHR42643:SF32">
    <property type="entry name" value="IONOTROPIC RECEPTOR 31A, ISOFORM C-RELATED"/>
    <property type="match status" value="1"/>
</dbReference>
<evidence type="ECO:0000256" key="9">
    <source>
        <dbReference type="ARBA" id="ARBA00023136"/>
    </source>
</evidence>
<feature type="domain" description="Ionotropic glutamate receptor C-terminal" evidence="15">
    <location>
        <begin position="332"/>
        <end position="480"/>
    </location>
</feature>
<evidence type="ECO:0000256" key="4">
    <source>
        <dbReference type="ARBA" id="ARBA00022475"/>
    </source>
</evidence>
<evidence type="ECO:0000256" key="8">
    <source>
        <dbReference type="ARBA" id="ARBA00022989"/>
    </source>
</evidence>
<organism evidence="17 18">
    <name type="scientific">Drosophila virilis</name>
    <name type="common">Fruit fly</name>
    <dbReference type="NCBI Taxonomy" id="7244"/>
    <lineage>
        <taxon>Eukaryota</taxon>
        <taxon>Metazoa</taxon>
        <taxon>Ecdysozoa</taxon>
        <taxon>Arthropoda</taxon>
        <taxon>Hexapoda</taxon>
        <taxon>Insecta</taxon>
        <taxon>Pterygota</taxon>
        <taxon>Neoptera</taxon>
        <taxon>Endopterygota</taxon>
        <taxon>Diptera</taxon>
        <taxon>Brachycera</taxon>
        <taxon>Muscomorpha</taxon>
        <taxon>Ephydroidea</taxon>
        <taxon>Drosophilidae</taxon>
        <taxon>Drosophila</taxon>
    </lineage>
</organism>
<dbReference type="PANTHER" id="PTHR42643">
    <property type="entry name" value="IONOTROPIC RECEPTOR 20A-RELATED"/>
    <property type="match status" value="1"/>
</dbReference>
<feature type="transmembrane region" description="Helical" evidence="14">
    <location>
        <begin position="364"/>
        <end position="384"/>
    </location>
</feature>
<keyword evidence="10" id="KW-0675">Receptor</keyword>
<dbReference type="Pfam" id="PF24576">
    <property type="entry name" value="IR75A_N"/>
    <property type="match status" value="1"/>
</dbReference>
<dbReference type="FunFam" id="1.10.287.70:FF:000180">
    <property type="entry name" value="Ionotropic receptor 75a"/>
    <property type="match status" value="1"/>
</dbReference>
<evidence type="ECO:0000256" key="2">
    <source>
        <dbReference type="ARBA" id="ARBA00004651"/>
    </source>
</evidence>
<dbReference type="GO" id="GO:0015276">
    <property type="term" value="F:ligand-gated monoatomic ion channel activity"/>
    <property type="evidence" value="ECO:0007669"/>
    <property type="project" value="InterPro"/>
</dbReference>
<dbReference type="EMBL" id="CH940647">
    <property type="protein sequence ID" value="KRF85081.1"/>
    <property type="molecule type" value="Genomic_DNA"/>
</dbReference>
<dbReference type="FunCoup" id="A0A0Q9WK24">
    <property type="interactions" value="30"/>
</dbReference>
<dbReference type="OrthoDB" id="6117597at2759"/>
<evidence type="ECO:0000313" key="18">
    <source>
        <dbReference type="Proteomes" id="UP000008792"/>
    </source>
</evidence>
<evidence type="ECO:0000313" key="17">
    <source>
        <dbReference type="EMBL" id="KRF85081.1"/>
    </source>
</evidence>
<evidence type="ECO:0000256" key="11">
    <source>
        <dbReference type="ARBA" id="ARBA00023180"/>
    </source>
</evidence>
<protein>
    <recommendedName>
        <fullName evidence="13">Ionotropic receptor 75a</fullName>
    </recommendedName>
</protein>
<keyword evidence="18" id="KW-1185">Reference proteome</keyword>
<evidence type="ECO:0000259" key="16">
    <source>
        <dbReference type="Pfam" id="PF24576"/>
    </source>
</evidence>
<dbReference type="InParanoid" id="A0A0Q9WK24"/>
<dbReference type="SUPFAM" id="SSF53850">
    <property type="entry name" value="Periplasmic binding protein-like II"/>
    <property type="match status" value="1"/>
</dbReference>
<keyword evidence="6 14" id="KW-0812">Transmembrane</keyword>
<gene>
    <name evidence="17" type="primary">Dvir\GJ26009</name>
    <name evidence="17" type="ORF">Dvir_GJ26009</name>
</gene>
<feature type="transmembrane region" description="Helical" evidence="14">
    <location>
        <begin position="396"/>
        <end position="414"/>
    </location>
</feature>
<dbReference type="Pfam" id="PF00060">
    <property type="entry name" value="Lig_chan"/>
    <property type="match status" value="1"/>
</dbReference>
<dbReference type="GO" id="GO:0044297">
    <property type="term" value="C:cell body"/>
    <property type="evidence" value="ECO:0007669"/>
    <property type="project" value="UniProtKB-ARBA"/>
</dbReference>
<feature type="domain" description="Ionotropic receptor 75a N-terminal" evidence="16">
    <location>
        <begin position="16"/>
        <end position="166"/>
    </location>
</feature>
<keyword evidence="4" id="KW-1003">Cell membrane</keyword>
<dbReference type="Proteomes" id="UP000008792">
    <property type="component" value="Unassembled WGS sequence"/>
</dbReference>
<evidence type="ECO:0000256" key="7">
    <source>
        <dbReference type="ARBA" id="ARBA00022725"/>
    </source>
</evidence>
<keyword evidence="8 14" id="KW-1133">Transmembrane helix</keyword>
<keyword evidence="12" id="KW-0966">Cell projection</keyword>
<evidence type="ECO:0000256" key="3">
    <source>
        <dbReference type="ARBA" id="ARBA00008685"/>
    </source>
</evidence>
<evidence type="ECO:0000259" key="15">
    <source>
        <dbReference type="Pfam" id="PF00060"/>
    </source>
</evidence>
<evidence type="ECO:0000256" key="6">
    <source>
        <dbReference type="ARBA" id="ARBA00022692"/>
    </source>
</evidence>
<keyword evidence="7" id="KW-0552">Olfaction</keyword>
<dbReference type="GO" id="GO:0030425">
    <property type="term" value="C:dendrite"/>
    <property type="evidence" value="ECO:0007669"/>
    <property type="project" value="UniProtKB-SubCell"/>
</dbReference>
<dbReference type="InterPro" id="IPR057074">
    <property type="entry name" value="IR75A_N"/>
</dbReference>
<reference evidence="17 18" key="1">
    <citation type="journal article" date="2007" name="Nature">
        <title>Evolution of genes and genomes on the Drosophila phylogeny.</title>
        <authorList>
            <consortium name="Drosophila 12 Genomes Consortium"/>
            <person name="Clark A.G."/>
            <person name="Eisen M.B."/>
            <person name="Smith D.R."/>
            <person name="Bergman C.M."/>
            <person name="Oliver B."/>
            <person name="Markow T.A."/>
            <person name="Kaufman T.C."/>
            <person name="Kellis M."/>
            <person name="Gelbart W."/>
            <person name="Iyer V.N."/>
            <person name="Pollard D.A."/>
            <person name="Sackton T.B."/>
            <person name="Larracuente A.M."/>
            <person name="Singh N.D."/>
            <person name="Abad J.P."/>
            <person name="Abt D.N."/>
            <person name="Adryan B."/>
            <person name="Aguade M."/>
            <person name="Akashi H."/>
            <person name="Anderson W.W."/>
            <person name="Aquadro C.F."/>
            <person name="Ardell D.H."/>
            <person name="Arguello R."/>
            <person name="Artieri C.G."/>
            <person name="Barbash D.A."/>
            <person name="Barker D."/>
            <person name="Barsanti P."/>
            <person name="Batterham P."/>
            <person name="Batzoglou S."/>
            <person name="Begun D."/>
            <person name="Bhutkar A."/>
            <person name="Blanco E."/>
            <person name="Bosak S.A."/>
            <person name="Bradley R.K."/>
            <person name="Brand A.D."/>
            <person name="Brent M.R."/>
            <person name="Brooks A.N."/>
            <person name="Brown R.H."/>
            <person name="Butlin R.K."/>
            <person name="Caggese C."/>
            <person name="Calvi B.R."/>
            <person name="Bernardo de Carvalho A."/>
            <person name="Caspi A."/>
            <person name="Castrezana S."/>
            <person name="Celniker S.E."/>
            <person name="Chang J.L."/>
            <person name="Chapple C."/>
            <person name="Chatterji S."/>
            <person name="Chinwalla A."/>
            <person name="Civetta A."/>
            <person name="Clifton S.W."/>
            <person name="Comeron J.M."/>
            <person name="Costello J.C."/>
            <person name="Coyne J.A."/>
            <person name="Daub J."/>
            <person name="David R.G."/>
            <person name="Delcher A.L."/>
            <person name="Delehaunty K."/>
            <person name="Do C.B."/>
            <person name="Ebling H."/>
            <person name="Edwards K."/>
            <person name="Eickbush T."/>
            <person name="Evans J.D."/>
            <person name="Filipski A."/>
            <person name="Findeiss S."/>
            <person name="Freyhult E."/>
            <person name="Fulton L."/>
            <person name="Fulton R."/>
            <person name="Garcia A.C."/>
            <person name="Gardiner A."/>
            <person name="Garfield D.A."/>
            <person name="Garvin B.E."/>
            <person name="Gibson G."/>
            <person name="Gilbert D."/>
            <person name="Gnerre S."/>
            <person name="Godfrey J."/>
            <person name="Good R."/>
            <person name="Gotea V."/>
            <person name="Gravely B."/>
            <person name="Greenberg A.J."/>
            <person name="Griffiths-Jones S."/>
            <person name="Gross S."/>
            <person name="Guigo R."/>
            <person name="Gustafson E.A."/>
            <person name="Haerty W."/>
            <person name="Hahn M.W."/>
            <person name="Halligan D.L."/>
            <person name="Halpern A.L."/>
            <person name="Halter G.M."/>
            <person name="Han M.V."/>
            <person name="Heger A."/>
            <person name="Hillier L."/>
            <person name="Hinrichs A.S."/>
            <person name="Holmes I."/>
            <person name="Hoskins R.A."/>
            <person name="Hubisz M.J."/>
            <person name="Hultmark D."/>
            <person name="Huntley M.A."/>
            <person name="Jaffe D.B."/>
            <person name="Jagadeeshan S."/>
            <person name="Jeck W.R."/>
            <person name="Johnson J."/>
            <person name="Jones C.D."/>
            <person name="Jordan W.C."/>
            <person name="Karpen G.H."/>
            <person name="Kataoka E."/>
            <person name="Keightley P.D."/>
            <person name="Kheradpour P."/>
            <person name="Kirkness E.F."/>
            <person name="Koerich L.B."/>
            <person name="Kristiansen K."/>
            <person name="Kudrna D."/>
            <person name="Kulathinal R.J."/>
            <person name="Kumar S."/>
            <person name="Kwok R."/>
            <person name="Lander E."/>
            <person name="Langley C.H."/>
            <person name="Lapoint R."/>
            <person name="Lazzaro B.P."/>
            <person name="Lee S.J."/>
            <person name="Levesque L."/>
            <person name="Li R."/>
            <person name="Lin C.F."/>
            <person name="Lin M.F."/>
            <person name="Lindblad-Toh K."/>
            <person name="Llopart A."/>
            <person name="Long M."/>
            <person name="Low L."/>
            <person name="Lozovsky E."/>
            <person name="Lu J."/>
            <person name="Luo M."/>
            <person name="Machado C.A."/>
            <person name="Makalowski W."/>
            <person name="Marzo M."/>
            <person name="Matsuda M."/>
            <person name="Matzkin L."/>
            <person name="McAllister B."/>
            <person name="McBride C.S."/>
            <person name="McKernan B."/>
            <person name="McKernan K."/>
            <person name="Mendez-Lago M."/>
            <person name="Minx P."/>
            <person name="Mollenhauer M.U."/>
            <person name="Montooth K."/>
            <person name="Mount S.M."/>
            <person name="Mu X."/>
            <person name="Myers E."/>
            <person name="Negre B."/>
            <person name="Newfeld S."/>
            <person name="Nielsen R."/>
            <person name="Noor M.A."/>
            <person name="O'Grady P."/>
            <person name="Pachter L."/>
            <person name="Papaceit M."/>
            <person name="Parisi M.J."/>
            <person name="Parisi M."/>
            <person name="Parts L."/>
            <person name="Pedersen J.S."/>
            <person name="Pesole G."/>
            <person name="Phillippy A.M."/>
            <person name="Ponting C.P."/>
            <person name="Pop M."/>
            <person name="Porcelli D."/>
            <person name="Powell J.R."/>
            <person name="Prohaska S."/>
            <person name="Pruitt K."/>
            <person name="Puig M."/>
            <person name="Quesneville H."/>
            <person name="Ram K.R."/>
            <person name="Rand D."/>
            <person name="Rasmussen M.D."/>
            <person name="Reed L.K."/>
            <person name="Reenan R."/>
            <person name="Reily A."/>
            <person name="Remington K.A."/>
            <person name="Rieger T.T."/>
            <person name="Ritchie M.G."/>
            <person name="Robin C."/>
            <person name="Rogers Y.H."/>
            <person name="Rohde C."/>
            <person name="Rozas J."/>
            <person name="Rubenfield M.J."/>
            <person name="Ruiz A."/>
            <person name="Russo S."/>
            <person name="Salzberg S.L."/>
            <person name="Sanchez-Gracia A."/>
            <person name="Saranga D.J."/>
            <person name="Sato H."/>
            <person name="Schaeffer S.W."/>
            <person name="Schatz M.C."/>
            <person name="Schlenke T."/>
            <person name="Schwartz R."/>
            <person name="Segarra C."/>
            <person name="Singh R.S."/>
            <person name="Sirot L."/>
            <person name="Sirota M."/>
            <person name="Sisneros N.B."/>
            <person name="Smith C.D."/>
            <person name="Smith T.F."/>
            <person name="Spieth J."/>
            <person name="Stage D.E."/>
            <person name="Stark A."/>
            <person name="Stephan W."/>
            <person name="Strausberg R.L."/>
            <person name="Strempel S."/>
            <person name="Sturgill D."/>
            <person name="Sutton G."/>
            <person name="Sutton G.G."/>
            <person name="Tao W."/>
            <person name="Teichmann S."/>
            <person name="Tobari Y.N."/>
            <person name="Tomimura Y."/>
            <person name="Tsolas J.M."/>
            <person name="Valente V.L."/>
            <person name="Venter E."/>
            <person name="Venter J.C."/>
            <person name="Vicario S."/>
            <person name="Vieira F.G."/>
            <person name="Vilella A.J."/>
            <person name="Villasante A."/>
            <person name="Walenz B."/>
            <person name="Wang J."/>
            <person name="Wasserman M."/>
            <person name="Watts T."/>
            <person name="Wilson D."/>
            <person name="Wilson R.K."/>
            <person name="Wing R.A."/>
            <person name="Wolfner M.F."/>
            <person name="Wong A."/>
            <person name="Wong G.K."/>
            <person name="Wu C.I."/>
            <person name="Wu G."/>
            <person name="Yamamoto D."/>
            <person name="Yang H.P."/>
            <person name="Yang S.P."/>
            <person name="Yorke J.A."/>
            <person name="Yoshida K."/>
            <person name="Zdobnov E."/>
            <person name="Zhang P."/>
            <person name="Zhang Y."/>
            <person name="Zimin A.V."/>
            <person name="Baldwin J."/>
            <person name="Abdouelleil A."/>
            <person name="Abdulkadir J."/>
            <person name="Abebe A."/>
            <person name="Abera B."/>
            <person name="Abreu J."/>
            <person name="Acer S.C."/>
            <person name="Aftuck L."/>
            <person name="Alexander A."/>
            <person name="An P."/>
            <person name="Anderson E."/>
            <person name="Anderson S."/>
            <person name="Arachi H."/>
            <person name="Azer M."/>
            <person name="Bachantsang P."/>
            <person name="Barry A."/>
            <person name="Bayul T."/>
            <person name="Berlin A."/>
            <person name="Bessette D."/>
            <person name="Bloom T."/>
            <person name="Blye J."/>
            <person name="Boguslavskiy L."/>
            <person name="Bonnet C."/>
            <person name="Boukhgalter B."/>
            <person name="Bourzgui I."/>
            <person name="Brown A."/>
            <person name="Cahill P."/>
            <person name="Channer S."/>
            <person name="Cheshatsang Y."/>
            <person name="Chuda L."/>
            <person name="Citroen M."/>
            <person name="Collymore A."/>
            <person name="Cooke P."/>
            <person name="Costello M."/>
            <person name="D'Aco K."/>
            <person name="Daza R."/>
            <person name="De Haan G."/>
            <person name="DeGray S."/>
            <person name="DeMaso C."/>
            <person name="Dhargay N."/>
            <person name="Dooley K."/>
            <person name="Dooley E."/>
            <person name="Doricent M."/>
            <person name="Dorje P."/>
            <person name="Dorjee K."/>
            <person name="Dupes A."/>
            <person name="Elong R."/>
            <person name="Falk J."/>
            <person name="Farina A."/>
            <person name="Faro S."/>
            <person name="Ferguson D."/>
            <person name="Fisher S."/>
            <person name="Foley C.D."/>
            <person name="Franke A."/>
            <person name="Friedrich D."/>
            <person name="Gadbois L."/>
            <person name="Gearin G."/>
            <person name="Gearin C.R."/>
            <person name="Giannoukos G."/>
            <person name="Goode T."/>
            <person name="Graham J."/>
            <person name="Grandbois E."/>
            <person name="Grewal S."/>
            <person name="Gyaltsen K."/>
            <person name="Hafez N."/>
            <person name="Hagos B."/>
            <person name="Hall J."/>
            <person name="Henson C."/>
            <person name="Hollinger A."/>
            <person name="Honan T."/>
            <person name="Huard M.D."/>
            <person name="Hughes L."/>
            <person name="Hurhula B."/>
            <person name="Husby M.E."/>
            <person name="Kamat A."/>
            <person name="Kanga B."/>
            <person name="Kashin S."/>
            <person name="Khazanovich D."/>
            <person name="Kisner P."/>
            <person name="Lance K."/>
            <person name="Lara M."/>
            <person name="Lee W."/>
            <person name="Lennon N."/>
            <person name="Letendre F."/>
            <person name="LeVine R."/>
            <person name="Lipovsky A."/>
            <person name="Liu X."/>
            <person name="Liu J."/>
            <person name="Liu S."/>
            <person name="Lokyitsang T."/>
            <person name="Lokyitsang Y."/>
            <person name="Lubonja R."/>
            <person name="Lui A."/>
            <person name="MacDonald P."/>
            <person name="Magnisalis V."/>
            <person name="Maru K."/>
            <person name="Matthews C."/>
            <person name="McCusker W."/>
            <person name="McDonough S."/>
            <person name="Mehta T."/>
            <person name="Meldrim J."/>
            <person name="Meneus L."/>
            <person name="Mihai O."/>
            <person name="Mihalev A."/>
            <person name="Mihova T."/>
            <person name="Mittelman R."/>
            <person name="Mlenga V."/>
            <person name="Montmayeur A."/>
            <person name="Mulrain L."/>
            <person name="Navidi A."/>
            <person name="Naylor J."/>
            <person name="Negash T."/>
            <person name="Nguyen T."/>
            <person name="Nguyen N."/>
            <person name="Nicol R."/>
            <person name="Norbu C."/>
            <person name="Norbu N."/>
            <person name="Novod N."/>
            <person name="O'Neill B."/>
            <person name="Osman S."/>
            <person name="Markiewicz E."/>
            <person name="Oyono O.L."/>
            <person name="Patti C."/>
            <person name="Phunkhang P."/>
            <person name="Pierre F."/>
            <person name="Priest M."/>
            <person name="Raghuraman S."/>
            <person name="Rege F."/>
            <person name="Reyes R."/>
            <person name="Rise C."/>
            <person name="Rogov P."/>
            <person name="Ross K."/>
            <person name="Ryan E."/>
            <person name="Settipalli S."/>
            <person name="Shea T."/>
            <person name="Sherpa N."/>
            <person name="Shi L."/>
            <person name="Shih D."/>
            <person name="Sparrow T."/>
            <person name="Spaulding J."/>
            <person name="Stalker J."/>
            <person name="Stange-Thomann N."/>
            <person name="Stavropoulos S."/>
            <person name="Stone C."/>
            <person name="Strader C."/>
            <person name="Tesfaye S."/>
            <person name="Thomson T."/>
            <person name="Thoulutsang Y."/>
            <person name="Thoulutsang D."/>
            <person name="Topham K."/>
            <person name="Topping I."/>
            <person name="Tsamla T."/>
            <person name="Vassiliev H."/>
            <person name="Vo A."/>
            <person name="Wangchuk T."/>
            <person name="Wangdi T."/>
            <person name="Weiand M."/>
            <person name="Wilkinson J."/>
            <person name="Wilson A."/>
            <person name="Yadav S."/>
            <person name="Young G."/>
            <person name="Yu Q."/>
            <person name="Zembek L."/>
            <person name="Zhong D."/>
            <person name="Zimmer A."/>
            <person name="Zwirko Z."/>
            <person name="Jaffe D.B."/>
            <person name="Alvarez P."/>
            <person name="Brockman W."/>
            <person name="Butler J."/>
            <person name="Chin C."/>
            <person name="Gnerre S."/>
            <person name="Grabherr M."/>
            <person name="Kleber M."/>
            <person name="Mauceli E."/>
            <person name="MacCallum I."/>
        </authorList>
    </citation>
    <scope>NUCLEOTIDE SEQUENCE [LARGE SCALE GENOMIC DNA]</scope>
    <source>
        <strain evidence="18">Tucson 15010-1051.87</strain>
    </source>
</reference>
<dbReference type="GO" id="GO:0004984">
    <property type="term" value="F:olfactory receptor activity"/>
    <property type="evidence" value="ECO:0007669"/>
    <property type="project" value="UniProtKB-ARBA"/>
</dbReference>
<keyword evidence="9 14" id="KW-0472">Membrane</keyword>
<evidence type="ECO:0000256" key="12">
    <source>
        <dbReference type="ARBA" id="ARBA00023273"/>
    </source>
</evidence>
<evidence type="ECO:0000256" key="1">
    <source>
        <dbReference type="ARBA" id="ARBA00004279"/>
    </source>
</evidence>
<proteinExistence type="inferred from homology"/>
<evidence type="ECO:0000256" key="10">
    <source>
        <dbReference type="ARBA" id="ARBA00023170"/>
    </source>
</evidence>
<dbReference type="GO" id="GO:0005886">
    <property type="term" value="C:plasma membrane"/>
    <property type="evidence" value="ECO:0007669"/>
    <property type="project" value="UniProtKB-SubCell"/>
</dbReference>
<comment type="subcellular location">
    <subcellularLocation>
        <location evidence="2">Cell membrane</location>
        <topology evidence="2">Multi-pass membrane protein</topology>
    </subcellularLocation>
    <subcellularLocation>
        <location evidence="1">Cell projection</location>
        <location evidence="1">Dendrite</location>
    </subcellularLocation>
</comment>
<dbReference type="STRING" id="7244.A0A0Q9WK24"/>
<dbReference type="AlphaFoldDB" id="A0A0Q9WK24"/>
<keyword evidence="5" id="KW-0716">Sensory transduction</keyword>
<dbReference type="InterPro" id="IPR052192">
    <property type="entry name" value="Insect_Ionotropic_Sensory_Rcpt"/>
</dbReference>
<evidence type="ECO:0000256" key="5">
    <source>
        <dbReference type="ARBA" id="ARBA00022606"/>
    </source>
</evidence>
<dbReference type="InterPro" id="IPR001320">
    <property type="entry name" value="Iontro_rcpt_C"/>
</dbReference>
<feature type="transmembrane region" description="Helical" evidence="14">
    <location>
        <begin position="332"/>
        <end position="352"/>
    </location>
</feature>
<sequence length="627" mass="72237">MANLEIYNLIVYNLLQIKLRNVVIFHCWQLPVLLPLAQLFSRNLIFSQFISLSQSNESLANFSKVYLDSELTKIGVFLDLGCEQSPFITNESSRAQLYTHRYHWLIYDEDGNMNTFVELFERANLSINADVTYVKPAKRTDPGSLFILHDVYNQGSQLGGKLNITIDQSIYCNQTECEPVEYLSELHKRSRLQQRTDLSGITFRQVALVTVIPLSSGEEKLLEFLNSEEDYHLDWTSRVGYRQNVHLQELLRFNVRYIWRNQWSLNDSKGGALGEVTNANADLSTSAFVLSPERLRHIFPTAEVSEFRSICIFRTPHNAGIKAGVFLEPFKLSVWIVFGAVLMFSGILLWLTFRLEHRWMRHYLQYYVPSLLSSCLISFGAACIQGSHLIPCSTGGRLAFIAVMFTSFLMYNYYTSIVVSSLLGSPVRSNIKTIQQLADSSLDVGFETIPFTRVYLNSSPRSDIRDLVKHKVEGRNPSNIWLSAKEGVLRARNQPGFVFVSEASFLYTFIEKYYLPHEICELNEIMFRPENAVYTVIHINSTYKELLKQIQLRMMETGITQKHKFFYTKTKLHCYANNYVINVGMEYAAPLFIALLLSYFASIFILMLELAWAHLGRRHLQHFITAE</sequence>
<comment type="similarity">
    <text evidence="3">Belongs to the glutamate-gated ion channel (TC 1.A.10.1) family.</text>
</comment>
<feature type="transmembrane region" description="Helical" evidence="14">
    <location>
        <begin position="587"/>
        <end position="612"/>
    </location>
</feature>
<accession>A0A0Q9WK24</accession>
<keyword evidence="11" id="KW-0325">Glycoprotein</keyword>
<evidence type="ECO:0000256" key="14">
    <source>
        <dbReference type="SAM" id="Phobius"/>
    </source>
</evidence>